<dbReference type="AlphaFoldDB" id="A0A6A6QZ29"/>
<evidence type="ECO:0000313" key="1">
    <source>
        <dbReference type="EMBL" id="KAF2496357.1"/>
    </source>
</evidence>
<protein>
    <submittedName>
        <fullName evidence="1">Uncharacterized protein</fullName>
    </submittedName>
</protein>
<gene>
    <name evidence="1" type="ORF">BU16DRAFT_561177</name>
</gene>
<name>A0A6A6QZ29_9PEZI</name>
<keyword evidence="2" id="KW-1185">Reference proteome</keyword>
<dbReference type="Proteomes" id="UP000799750">
    <property type="component" value="Unassembled WGS sequence"/>
</dbReference>
<reference evidence="1" key="1">
    <citation type="journal article" date="2020" name="Stud. Mycol.">
        <title>101 Dothideomycetes genomes: a test case for predicting lifestyles and emergence of pathogens.</title>
        <authorList>
            <person name="Haridas S."/>
            <person name="Albert R."/>
            <person name="Binder M."/>
            <person name="Bloem J."/>
            <person name="Labutti K."/>
            <person name="Salamov A."/>
            <person name="Andreopoulos B."/>
            <person name="Baker S."/>
            <person name="Barry K."/>
            <person name="Bills G."/>
            <person name="Bluhm B."/>
            <person name="Cannon C."/>
            <person name="Castanera R."/>
            <person name="Culley D."/>
            <person name="Daum C."/>
            <person name="Ezra D."/>
            <person name="Gonzalez J."/>
            <person name="Henrissat B."/>
            <person name="Kuo A."/>
            <person name="Liang C."/>
            <person name="Lipzen A."/>
            <person name="Lutzoni F."/>
            <person name="Magnuson J."/>
            <person name="Mondo S."/>
            <person name="Nolan M."/>
            <person name="Ohm R."/>
            <person name="Pangilinan J."/>
            <person name="Park H.-J."/>
            <person name="Ramirez L."/>
            <person name="Alfaro M."/>
            <person name="Sun H."/>
            <person name="Tritt A."/>
            <person name="Yoshinaga Y."/>
            <person name="Zwiers L.-H."/>
            <person name="Turgeon B."/>
            <person name="Goodwin S."/>
            <person name="Spatafora J."/>
            <person name="Crous P."/>
            <person name="Grigoriev I."/>
        </authorList>
    </citation>
    <scope>NUCLEOTIDE SEQUENCE</scope>
    <source>
        <strain evidence="1">CBS 269.34</strain>
    </source>
</reference>
<sequence>MSPITGRLIGADASGNASAALGRPDTGTLAHWHSTLARPGVVDGVFCSTTNKVQPAPRTHATRTRAAHSTHANTVPACVHGIPRARLAVPSWIARWRQAAAGVTHLAQLSPTVRHAYYAARRMASPPGHPAVWWSVGGAVALVEPCPAIKGTRPSLK</sequence>
<dbReference type="EMBL" id="MU004188">
    <property type="protein sequence ID" value="KAF2496357.1"/>
    <property type="molecule type" value="Genomic_DNA"/>
</dbReference>
<accession>A0A6A6QZ29</accession>
<evidence type="ECO:0000313" key="2">
    <source>
        <dbReference type="Proteomes" id="UP000799750"/>
    </source>
</evidence>
<organism evidence="1 2">
    <name type="scientific">Lophium mytilinum</name>
    <dbReference type="NCBI Taxonomy" id="390894"/>
    <lineage>
        <taxon>Eukaryota</taxon>
        <taxon>Fungi</taxon>
        <taxon>Dikarya</taxon>
        <taxon>Ascomycota</taxon>
        <taxon>Pezizomycotina</taxon>
        <taxon>Dothideomycetes</taxon>
        <taxon>Pleosporomycetidae</taxon>
        <taxon>Mytilinidiales</taxon>
        <taxon>Mytilinidiaceae</taxon>
        <taxon>Lophium</taxon>
    </lineage>
</organism>
<proteinExistence type="predicted"/>